<comment type="caution">
    <text evidence="1">The sequence shown here is derived from an EMBL/GenBank/DDBJ whole genome shotgun (WGS) entry which is preliminary data.</text>
</comment>
<gene>
    <name evidence="1" type="ORF">ABNW52_16655</name>
</gene>
<protein>
    <recommendedName>
        <fullName evidence="3">Lipoprotein</fullName>
    </recommendedName>
</protein>
<organism evidence="1 2">
    <name type="scientific">Vogesella oryzagri</name>
    <dbReference type="NCBI Taxonomy" id="3160864"/>
    <lineage>
        <taxon>Bacteria</taxon>
        <taxon>Pseudomonadati</taxon>
        <taxon>Pseudomonadota</taxon>
        <taxon>Betaproteobacteria</taxon>
        <taxon>Neisseriales</taxon>
        <taxon>Chromobacteriaceae</taxon>
        <taxon>Vogesella</taxon>
    </lineage>
</organism>
<proteinExistence type="predicted"/>
<dbReference type="RefSeq" id="WP_349590255.1">
    <property type="nucleotide sequence ID" value="NZ_JBEFLD010000009.1"/>
</dbReference>
<evidence type="ECO:0008006" key="3">
    <source>
        <dbReference type="Google" id="ProtNLM"/>
    </source>
</evidence>
<evidence type="ECO:0000313" key="1">
    <source>
        <dbReference type="EMBL" id="MEQ6292247.1"/>
    </source>
</evidence>
<dbReference type="PROSITE" id="PS51257">
    <property type="entry name" value="PROKAR_LIPOPROTEIN"/>
    <property type="match status" value="1"/>
</dbReference>
<accession>A0ABV1M7R1</accession>
<dbReference type="Proteomes" id="UP001433638">
    <property type="component" value="Unassembled WGS sequence"/>
</dbReference>
<reference evidence="1" key="1">
    <citation type="submission" date="2024-06" db="EMBL/GenBank/DDBJ databases">
        <title>Genome sequence of Vogesella sp. MAHUQ-64.</title>
        <authorList>
            <person name="Huq M.A."/>
        </authorList>
    </citation>
    <scope>NUCLEOTIDE SEQUENCE</scope>
    <source>
        <strain evidence="1">MAHUQ-64</strain>
    </source>
</reference>
<keyword evidence="2" id="KW-1185">Reference proteome</keyword>
<sequence length="91" mass="10165">MNKTLLCGLLAVLLAACSGGNEYGNDTKNGFLRSCSARNSPVFCQCGLAQLQKEYTEQEFLALDVEMSTTQRLPERLQQSFTRIRQQCPQT</sequence>
<dbReference type="EMBL" id="JBEFLD010000009">
    <property type="protein sequence ID" value="MEQ6292247.1"/>
    <property type="molecule type" value="Genomic_DNA"/>
</dbReference>
<name>A0ABV1M7R1_9NEIS</name>
<evidence type="ECO:0000313" key="2">
    <source>
        <dbReference type="Proteomes" id="UP001433638"/>
    </source>
</evidence>